<dbReference type="GO" id="GO:1902201">
    <property type="term" value="P:negative regulation of bacterial-type flagellum-dependent cell motility"/>
    <property type="evidence" value="ECO:0007669"/>
    <property type="project" value="TreeGrafter"/>
</dbReference>
<dbReference type="GO" id="GO:0005886">
    <property type="term" value="C:plasma membrane"/>
    <property type="evidence" value="ECO:0007669"/>
    <property type="project" value="TreeGrafter"/>
</dbReference>
<dbReference type="GO" id="GO:0043709">
    <property type="term" value="P:cell adhesion involved in single-species biofilm formation"/>
    <property type="evidence" value="ECO:0007669"/>
    <property type="project" value="TreeGrafter"/>
</dbReference>
<proteinExistence type="predicted"/>
<dbReference type="SMART" id="SM00091">
    <property type="entry name" value="PAS"/>
    <property type="match status" value="1"/>
</dbReference>
<dbReference type="PROSITE" id="PS50887">
    <property type="entry name" value="GGDEF"/>
    <property type="match status" value="1"/>
</dbReference>
<dbReference type="GO" id="GO:0052621">
    <property type="term" value="F:diguanylate cyclase activity"/>
    <property type="evidence" value="ECO:0007669"/>
    <property type="project" value="UniProtKB-EC"/>
</dbReference>
<reference evidence="5 6" key="1">
    <citation type="submission" date="2019-06" db="EMBL/GenBank/DDBJ databases">
        <title>Genome sequence of Janthinobacterium lividum UCD_MED1.</title>
        <authorList>
            <person name="De Leon M.E."/>
            <person name="Jospin G."/>
        </authorList>
    </citation>
    <scope>NUCLEOTIDE SEQUENCE [LARGE SCALE GENOMIC DNA]</scope>
    <source>
        <strain evidence="5 6">UCD_MED1</strain>
    </source>
</reference>
<accession>A0A5C4NJZ8</accession>
<dbReference type="EMBL" id="VDGE01000009">
    <property type="protein sequence ID" value="TNC75131.1"/>
    <property type="molecule type" value="Genomic_DNA"/>
</dbReference>
<comment type="caution">
    <text evidence="5">The sequence shown here is derived from an EMBL/GenBank/DDBJ whole genome shotgun (WGS) entry which is preliminary data.</text>
</comment>
<dbReference type="NCBIfam" id="TIGR00229">
    <property type="entry name" value="sensory_box"/>
    <property type="match status" value="1"/>
</dbReference>
<dbReference type="SUPFAM" id="SSF55073">
    <property type="entry name" value="Nucleotide cyclase"/>
    <property type="match status" value="1"/>
</dbReference>
<evidence type="ECO:0000313" key="6">
    <source>
        <dbReference type="Proteomes" id="UP000305681"/>
    </source>
</evidence>
<dbReference type="CDD" id="cd01949">
    <property type="entry name" value="GGDEF"/>
    <property type="match status" value="1"/>
</dbReference>
<dbReference type="NCBIfam" id="TIGR00254">
    <property type="entry name" value="GGDEF"/>
    <property type="match status" value="1"/>
</dbReference>
<dbReference type="InterPro" id="IPR035965">
    <property type="entry name" value="PAS-like_dom_sf"/>
</dbReference>
<dbReference type="InterPro" id="IPR000014">
    <property type="entry name" value="PAS"/>
</dbReference>
<dbReference type="SUPFAM" id="SSF55785">
    <property type="entry name" value="PYP-like sensor domain (PAS domain)"/>
    <property type="match status" value="1"/>
</dbReference>
<dbReference type="Gene3D" id="3.30.70.270">
    <property type="match status" value="1"/>
</dbReference>
<dbReference type="InterPro" id="IPR000160">
    <property type="entry name" value="GGDEF_dom"/>
</dbReference>
<dbReference type="AlphaFoldDB" id="A0A5C4NJZ8"/>
<evidence type="ECO:0000256" key="1">
    <source>
        <dbReference type="ARBA" id="ARBA00012528"/>
    </source>
</evidence>
<dbReference type="SMART" id="SM00267">
    <property type="entry name" value="GGDEF"/>
    <property type="match status" value="1"/>
</dbReference>
<protein>
    <recommendedName>
        <fullName evidence="1">diguanylate cyclase</fullName>
        <ecNumber evidence="1">2.7.7.65</ecNumber>
    </recommendedName>
</protein>
<dbReference type="FunFam" id="3.30.70.270:FF:000001">
    <property type="entry name" value="Diguanylate cyclase domain protein"/>
    <property type="match status" value="1"/>
</dbReference>
<feature type="domain" description="GGDEF" evidence="4">
    <location>
        <begin position="202"/>
        <end position="332"/>
    </location>
</feature>
<dbReference type="Gene3D" id="3.30.450.20">
    <property type="entry name" value="PAS domain"/>
    <property type="match status" value="1"/>
</dbReference>
<dbReference type="InterPro" id="IPR043128">
    <property type="entry name" value="Rev_trsase/Diguanyl_cyclase"/>
</dbReference>
<comment type="catalytic activity">
    <reaction evidence="2">
        <text>2 GTP = 3',3'-c-di-GMP + 2 diphosphate</text>
        <dbReference type="Rhea" id="RHEA:24898"/>
        <dbReference type="ChEBI" id="CHEBI:33019"/>
        <dbReference type="ChEBI" id="CHEBI:37565"/>
        <dbReference type="ChEBI" id="CHEBI:58805"/>
        <dbReference type="EC" id="2.7.7.65"/>
    </reaction>
</comment>
<dbReference type="Proteomes" id="UP000305681">
    <property type="component" value="Unassembled WGS sequence"/>
</dbReference>
<evidence type="ECO:0000256" key="2">
    <source>
        <dbReference type="ARBA" id="ARBA00034247"/>
    </source>
</evidence>
<dbReference type="InterPro" id="IPR029787">
    <property type="entry name" value="Nucleotide_cyclase"/>
</dbReference>
<dbReference type="PANTHER" id="PTHR45138">
    <property type="entry name" value="REGULATORY COMPONENTS OF SENSORY TRANSDUCTION SYSTEM"/>
    <property type="match status" value="1"/>
</dbReference>
<dbReference type="InterPro" id="IPR050469">
    <property type="entry name" value="Diguanylate_Cyclase"/>
</dbReference>
<dbReference type="Pfam" id="PF13188">
    <property type="entry name" value="PAS_8"/>
    <property type="match status" value="1"/>
</dbReference>
<dbReference type="Pfam" id="PF00990">
    <property type="entry name" value="GGDEF"/>
    <property type="match status" value="1"/>
</dbReference>
<evidence type="ECO:0000259" key="3">
    <source>
        <dbReference type="PROSITE" id="PS50112"/>
    </source>
</evidence>
<dbReference type="CDD" id="cd00130">
    <property type="entry name" value="PAS"/>
    <property type="match status" value="1"/>
</dbReference>
<gene>
    <name evidence="5" type="ORF">FHI69_20930</name>
</gene>
<evidence type="ECO:0000313" key="5">
    <source>
        <dbReference type="EMBL" id="TNC75131.1"/>
    </source>
</evidence>
<evidence type="ECO:0000259" key="4">
    <source>
        <dbReference type="PROSITE" id="PS50887"/>
    </source>
</evidence>
<dbReference type="EC" id="2.7.7.65" evidence="1"/>
<dbReference type="PROSITE" id="PS50112">
    <property type="entry name" value="PAS"/>
    <property type="match status" value="1"/>
</dbReference>
<organism evidence="5 6">
    <name type="scientific">Janthinobacterium lividum</name>
    <dbReference type="NCBI Taxonomy" id="29581"/>
    <lineage>
        <taxon>Bacteria</taxon>
        <taxon>Pseudomonadati</taxon>
        <taxon>Pseudomonadota</taxon>
        <taxon>Betaproteobacteria</taxon>
        <taxon>Burkholderiales</taxon>
        <taxon>Oxalobacteraceae</taxon>
        <taxon>Janthinobacterium</taxon>
    </lineage>
</organism>
<sequence length="332" mass="36183">MYDAYKGAPRAVRQTSLPRPPGISTFFVGDKQMNRILALRLLDAADDAAVIIDAGSRIRYANDAMYALSGYAVGSLPGQPIEALLPDAVREQHGAQIGAYLAGYKKSRVLGHKRHFAIRHRDGTMLPIVLKAMDLGTLDDENFMGAFFIDQRRELAIEQQNAARWQQLQRIALSDPLTQLPNRRAFEIDAVRTAARSKRSGHPMTIGIADIDFFKHVNDQHGHAAGDAVLQAIAAIILAQARAADVVARVGGEEFGLLFPHTDLARARQVAERIRLAVAAAQVEFEHAPITATISIGLAPLPADGDWKAGFTQADAALYQAKKNGRNRVEQA</sequence>
<dbReference type="PANTHER" id="PTHR45138:SF9">
    <property type="entry name" value="DIGUANYLATE CYCLASE DGCM-RELATED"/>
    <property type="match status" value="1"/>
</dbReference>
<feature type="domain" description="PAS" evidence="3">
    <location>
        <begin position="40"/>
        <end position="87"/>
    </location>
</feature>
<name>A0A5C4NJZ8_9BURK</name>